<gene>
    <name evidence="3" type="ORF">HHA01_25410</name>
</gene>
<proteinExistence type="predicted"/>
<sequence length="192" mass="20224">MTRNGLRGLALCLTLILPLVVSAETLYRATDDQGRVRYSDDPASGGEPVELAPISVVPALPGASTVDRAAPTRRGVGPGQSDAAPPAYTTFAIAAPADESTLPTGAAGNVQVRLAIRPALRAGHRWRLRLDGELVGSATREPAIPLTNLARGRHRLQAELLDQGAQVLRRTPAVTLHVRRASVNRPAAASRD</sequence>
<evidence type="ECO:0000313" key="3">
    <source>
        <dbReference type="EMBL" id="GED23564.1"/>
    </source>
</evidence>
<accession>A0A4Y4F6T7</accession>
<dbReference type="AlphaFoldDB" id="A0A4Y4F6T7"/>
<evidence type="ECO:0000313" key="4">
    <source>
        <dbReference type="Proteomes" id="UP000319812"/>
    </source>
</evidence>
<reference evidence="3 4" key="1">
    <citation type="submission" date="2019-06" db="EMBL/GenBank/DDBJ databases">
        <title>Whole genome shotgun sequence of Halomonas halmophila NBRC 15537.</title>
        <authorList>
            <person name="Hosoyama A."/>
            <person name="Uohara A."/>
            <person name="Ohji S."/>
            <person name="Ichikawa N."/>
        </authorList>
    </citation>
    <scope>NUCLEOTIDE SEQUENCE [LARGE SCALE GENOMIC DNA]</scope>
    <source>
        <strain evidence="3 4">NBRC 15537</strain>
    </source>
</reference>
<feature type="chain" id="PRO_5021247884" description="DUF4124 domain-containing protein" evidence="1">
    <location>
        <begin position="24"/>
        <end position="192"/>
    </location>
</feature>
<dbReference type="OrthoDB" id="6366673at2"/>
<feature type="signal peptide" evidence="1">
    <location>
        <begin position="1"/>
        <end position="23"/>
    </location>
</feature>
<dbReference type="Pfam" id="PF13511">
    <property type="entry name" value="DUF4124"/>
    <property type="match status" value="1"/>
</dbReference>
<keyword evidence="1" id="KW-0732">Signal</keyword>
<dbReference type="InterPro" id="IPR025392">
    <property type="entry name" value="DUF4124"/>
</dbReference>
<organism evidence="3 4">
    <name type="scientific">Halomonas halmophila</name>
    <dbReference type="NCBI Taxonomy" id="252"/>
    <lineage>
        <taxon>Bacteria</taxon>
        <taxon>Pseudomonadati</taxon>
        <taxon>Pseudomonadota</taxon>
        <taxon>Gammaproteobacteria</taxon>
        <taxon>Oceanospirillales</taxon>
        <taxon>Halomonadaceae</taxon>
        <taxon>Halomonas</taxon>
    </lineage>
</organism>
<dbReference type="Proteomes" id="UP000319812">
    <property type="component" value="Unassembled WGS sequence"/>
</dbReference>
<comment type="caution">
    <text evidence="3">The sequence shown here is derived from an EMBL/GenBank/DDBJ whole genome shotgun (WGS) entry which is preliminary data.</text>
</comment>
<dbReference type="RefSeq" id="WP_141321361.1">
    <property type="nucleotide sequence ID" value="NZ_BJOC01000039.1"/>
</dbReference>
<name>A0A4Y4F6T7_9GAMM</name>
<evidence type="ECO:0000259" key="2">
    <source>
        <dbReference type="Pfam" id="PF13511"/>
    </source>
</evidence>
<evidence type="ECO:0000256" key="1">
    <source>
        <dbReference type="SAM" id="SignalP"/>
    </source>
</evidence>
<dbReference type="EMBL" id="BJOC01000039">
    <property type="protein sequence ID" value="GED23564.1"/>
    <property type="molecule type" value="Genomic_DNA"/>
</dbReference>
<protein>
    <recommendedName>
        <fullName evidence="2">DUF4124 domain-containing protein</fullName>
    </recommendedName>
</protein>
<feature type="domain" description="DUF4124" evidence="2">
    <location>
        <begin position="13"/>
        <end position="59"/>
    </location>
</feature>
<keyword evidence="4" id="KW-1185">Reference proteome</keyword>